<evidence type="ECO:0000313" key="1">
    <source>
        <dbReference type="EMBL" id="PWW29598.1"/>
    </source>
</evidence>
<dbReference type="RefSeq" id="WP_110064651.1">
    <property type="nucleotide sequence ID" value="NZ_QGTW01000004.1"/>
</dbReference>
<evidence type="ECO:0000313" key="2">
    <source>
        <dbReference type="Proteomes" id="UP000247150"/>
    </source>
</evidence>
<protein>
    <submittedName>
        <fullName evidence="1">Uncharacterized protein</fullName>
    </submittedName>
</protein>
<organism evidence="1 2">
    <name type="scientific">Cytobacillus oceanisediminis</name>
    <dbReference type="NCBI Taxonomy" id="665099"/>
    <lineage>
        <taxon>Bacteria</taxon>
        <taxon>Bacillati</taxon>
        <taxon>Bacillota</taxon>
        <taxon>Bacilli</taxon>
        <taxon>Bacillales</taxon>
        <taxon>Bacillaceae</taxon>
        <taxon>Cytobacillus</taxon>
    </lineage>
</organism>
<accession>A0A2V2ZZN4</accession>
<gene>
    <name evidence="1" type="ORF">DFO73_104238</name>
</gene>
<sequence length="95" mass="10827">MNKTDLMTFKMTKKYEAAAKELILEGFLERFGFIDHSLNPDLNNITETYNKEGSLFLIGLIEEQLVCTGALTKESGDTCRLQRMSVKLAFRNRAC</sequence>
<dbReference type="Proteomes" id="UP000247150">
    <property type="component" value="Unassembled WGS sequence"/>
</dbReference>
<dbReference type="OrthoDB" id="2665328at2"/>
<proteinExistence type="predicted"/>
<dbReference type="EMBL" id="QGTW01000004">
    <property type="protein sequence ID" value="PWW29598.1"/>
    <property type="molecule type" value="Genomic_DNA"/>
</dbReference>
<dbReference type="Gene3D" id="3.40.630.30">
    <property type="match status" value="1"/>
</dbReference>
<dbReference type="AlphaFoldDB" id="A0A2V2ZZN4"/>
<comment type="caution">
    <text evidence="1">The sequence shown here is derived from an EMBL/GenBank/DDBJ whole genome shotgun (WGS) entry which is preliminary data.</text>
</comment>
<reference evidence="1 2" key="1">
    <citation type="submission" date="2018-05" db="EMBL/GenBank/DDBJ databases">
        <title>Freshwater and sediment microbial communities from various areas in North America, analyzing microbe dynamics in response to fracking.</title>
        <authorList>
            <person name="Lamendella R."/>
        </authorList>
    </citation>
    <scope>NUCLEOTIDE SEQUENCE [LARGE SCALE GENOMIC DNA]</scope>
    <source>
        <strain evidence="1 2">15_TX</strain>
    </source>
</reference>
<name>A0A2V2ZZN4_9BACI</name>